<dbReference type="NCBIfam" id="TIGR01784">
    <property type="entry name" value="T_den_put_tspse"/>
    <property type="match status" value="1"/>
</dbReference>
<dbReference type="InterPro" id="IPR010106">
    <property type="entry name" value="RpnA"/>
</dbReference>
<keyword evidence="2" id="KW-1185">Reference proteome</keyword>
<dbReference type="PANTHER" id="PTHR41317">
    <property type="entry name" value="PD-(D_E)XK NUCLEASE FAMILY TRANSPOSASE"/>
    <property type="match status" value="1"/>
</dbReference>
<accession>A0A176RSR7</accession>
<dbReference type="PANTHER" id="PTHR41317:SF1">
    <property type="entry name" value="PD-(D_E)XK NUCLEASE FAMILY TRANSPOSASE"/>
    <property type="match status" value="1"/>
</dbReference>
<reference evidence="1 2" key="1">
    <citation type="submission" date="2016-05" db="EMBL/GenBank/DDBJ databases">
        <title>Single-cell genome of chain-forming Candidatus Thiomargarita nelsonii and comparison to other large sulfur-oxidizing bacteria.</title>
        <authorList>
            <person name="Winkel M."/>
            <person name="Salman V."/>
            <person name="Woyke T."/>
            <person name="Schulz-Vogt H."/>
            <person name="Richter M."/>
            <person name="Flood B."/>
            <person name="Bailey J."/>
            <person name="Amann R."/>
            <person name="Mussmann M."/>
        </authorList>
    </citation>
    <scope>NUCLEOTIDE SEQUENCE [LARGE SCALE GENOMIC DNA]</scope>
    <source>
        <strain evidence="1 2">THI036</strain>
    </source>
</reference>
<dbReference type="AlphaFoldDB" id="A0A176RSR7"/>
<name>A0A176RSR7_9GAMM</name>
<evidence type="ECO:0008006" key="3">
    <source>
        <dbReference type="Google" id="ProtNLM"/>
    </source>
</evidence>
<evidence type="ECO:0000313" key="1">
    <source>
        <dbReference type="EMBL" id="OAD18812.1"/>
    </source>
</evidence>
<protein>
    <recommendedName>
        <fullName evidence="3">Transposase</fullName>
    </recommendedName>
</protein>
<gene>
    <name evidence="1" type="ORF">THIOM_005584</name>
</gene>
<proteinExistence type="predicted"/>
<dbReference type="EMBL" id="LUTY01003076">
    <property type="protein sequence ID" value="OAD18812.1"/>
    <property type="molecule type" value="Genomic_DNA"/>
</dbReference>
<evidence type="ECO:0000313" key="2">
    <source>
        <dbReference type="Proteomes" id="UP000076962"/>
    </source>
</evidence>
<organism evidence="1 2">
    <name type="scientific">Candidatus Thiomargarita nelsonii</name>
    <dbReference type="NCBI Taxonomy" id="1003181"/>
    <lineage>
        <taxon>Bacteria</taxon>
        <taxon>Pseudomonadati</taxon>
        <taxon>Pseudomonadota</taxon>
        <taxon>Gammaproteobacteria</taxon>
        <taxon>Thiotrichales</taxon>
        <taxon>Thiotrichaceae</taxon>
        <taxon>Thiomargarita</taxon>
    </lineage>
</organism>
<sequence>MKFVNLKNDLAFKKIFGNENKKEILISFLNAVLDLKGAFEIQTIHILNPYKMPHLVDLKESSLDVRATDKRGVTFIVEMQVEQKPFLRQRFSFYVAKAYSSQIERAVDYPKLNQVIFIGIFDFNEFNNEHYLSRHQTLNCETLEQDLAEMEYNFIELPKFTKKESELKTILDKWIYFLKHAEDLEVVPKHAKQTKVLKTAYEVADRFNWSRQELEAIT</sequence>
<dbReference type="Proteomes" id="UP000076962">
    <property type="component" value="Unassembled WGS sequence"/>
</dbReference>
<comment type="caution">
    <text evidence="1">The sequence shown here is derived from an EMBL/GenBank/DDBJ whole genome shotgun (WGS) entry which is preliminary data.</text>
</comment>
<dbReference type="Pfam" id="PF12784">
    <property type="entry name" value="PDDEXK_2"/>
    <property type="match status" value="1"/>
</dbReference>